<dbReference type="RefSeq" id="WP_004770737.1">
    <property type="nucleotide sequence ID" value="NZ_KB849357.1"/>
</dbReference>
<sequence>MSQLFNSMDTRPNNDQHVVLELMTGDIVAPVHYKSEGDKFKSIDGNVRKAAIKGWADIAKIQSALNIQKPTDEELEQIHKDAVKHLKQEVEMAIKGHIADVLRNAKTGSKVHKELLDLIASIITGDSEQKKS</sequence>
<dbReference type="HOGENOM" id="CLU_1912546_0_0_6"/>
<dbReference type="Proteomes" id="UP000013049">
    <property type="component" value="Unassembled WGS sequence"/>
</dbReference>
<dbReference type="eggNOG" id="ENOG5031T11">
    <property type="taxonomic scope" value="Bacteria"/>
</dbReference>
<evidence type="ECO:0000313" key="1">
    <source>
        <dbReference type="EMBL" id="ENU92525.1"/>
    </source>
</evidence>
<dbReference type="EMBL" id="APPC01000016">
    <property type="protein sequence ID" value="ENU92525.1"/>
    <property type="molecule type" value="Genomic_DNA"/>
</dbReference>
<accession>N8UYS6</accession>
<dbReference type="PATRIC" id="fig|1217712.3.peg.1448"/>
<comment type="caution">
    <text evidence="1">The sequence shown here is derived from an EMBL/GenBank/DDBJ whole genome shotgun (WGS) entry which is preliminary data.</text>
</comment>
<evidence type="ECO:0000313" key="2">
    <source>
        <dbReference type="Proteomes" id="UP000013049"/>
    </source>
</evidence>
<reference evidence="1 2" key="1">
    <citation type="submission" date="2013-02" db="EMBL/GenBank/DDBJ databases">
        <title>The Genome Sequence of Acinetobacter sp. NIPH 758.</title>
        <authorList>
            <consortium name="The Broad Institute Genome Sequencing Platform"/>
            <consortium name="The Broad Institute Genome Sequencing Center for Infectious Disease"/>
            <person name="Cerqueira G."/>
            <person name="Feldgarden M."/>
            <person name="Courvalin P."/>
            <person name="Perichon B."/>
            <person name="Grillot-Courvalin C."/>
            <person name="Clermont D."/>
            <person name="Rocha E."/>
            <person name="Yoon E.-J."/>
            <person name="Nemec A."/>
            <person name="Walker B."/>
            <person name="Young S.K."/>
            <person name="Zeng Q."/>
            <person name="Gargeya S."/>
            <person name="Fitzgerald M."/>
            <person name="Haas B."/>
            <person name="Abouelleil A."/>
            <person name="Alvarado L."/>
            <person name="Arachchi H.M."/>
            <person name="Berlin A.M."/>
            <person name="Chapman S.B."/>
            <person name="Dewar J."/>
            <person name="Goldberg J."/>
            <person name="Griggs A."/>
            <person name="Gujja S."/>
            <person name="Hansen M."/>
            <person name="Howarth C."/>
            <person name="Imamovic A."/>
            <person name="Larimer J."/>
            <person name="McCowan C."/>
            <person name="Murphy C."/>
            <person name="Neiman D."/>
            <person name="Pearson M."/>
            <person name="Priest M."/>
            <person name="Roberts A."/>
            <person name="Saif S."/>
            <person name="Shea T."/>
            <person name="Sisk P."/>
            <person name="Sykes S."/>
            <person name="Wortman J."/>
            <person name="Nusbaum C."/>
            <person name="Birren B."/>
        </authorList>
    </citation>
    <scope>NUCLEOTIDE SEQUENCE [LARGE SCALE GENOMIC DNA]</scope>
    <source>
        <strain evidence="1 2">NIPH 758</strain>
    </source>
</reference>
<organism evidence="1 2">
    <name type="scientific">Acinetobacter vivianii</name>
    <dbReference type="NCBI Taxonomy" id="1776742"/>
    <lineage>
        <taxon>Bacteria</taxon>
        <taxon>Pseudomonadati</taxon>
        <taxon>Pseudomonadota</taxon>
        <taxon>Gammaproteobacteria</taxon>
        <taxon>Moraxellales</taxon>
        <taxon>Moraxellaceae</taxon>
        <taxon>Acinetobacter</taxon>
    </lineage>
</organism>
<protein>
    <submittedName>
        <fullName evidence="1">Uncharacterized protein</fullName>
    </submittedName>
</protein>
<proteinExistence type="predicted"/>
<name>N8UYS6_9GAMM</name>
<dbReference type="AlphaFoldDB" id="N8UYS6"/>
<gene>
    <name evidence="1" type="ORF">F971_01507</name>
</gene>